<keyword evidence="4" id="KW-1185">Reference proteome</keyword>
<organism evidence="3 4">
    <name type="scientific">Thlaspi arvense</name>
    <name type="common">Field penny-cress</name>
    <dbReference type="NCBI Taxonomy" id="13288"/>
    <lineage>
        <taxon>Eukaryota</taxon>
        <taxon>Viridiplantae</taxon>
        <taxon>Streptophyta</taxon>
        <taxon>Embryophyta</taxon>
        <taxon>Tracheophyta</taxon>
        <taxon>Spermatophyta</taxon>
        <taxon>Magnoliopsida</taxon>
        <taxon>eudicotyledons</taxon>
        <taxon>Gunneridae</taxon>
        <taxon>Pentapetalae</taxon>
        <taxon>rosids</taxon>
        <taxon>malvids</taxon>
        <taxon>Brassicales</taxon>
        <taxon>Brassicaceae</taxon>
        <taxon>Thlaspideae</taxon>
        <taxon>Thlaspi</taxon>
    </lineage>
</organism>
<keyword evidence="2" id="KW-1133">Transmembrane helix</keyword>
<dbReference type="EMBL" id="OU466861">
    <property type="protein sequence ID" value="CAH2064515.1"/>
    <property type="molecule type" value="Genomic_DNA"/>
</dbReference>
<dbReference type="InterPro" id="IPR004158">
    <property type="entry name" value="DUF247_pln"/>
</dbReference>
<protein>
    <submittedName>
        <fullName evidence="3">Uncharacterized protein</fullName>
    </submittedName>
</protein>
<sequence>MKFKSVTSLLQPSITLSPSISAKASTNKMVNFGPIPPPPPPPPPPPFRFRFIEHQAKIAFDKNKLKRYLENLREQNRESQPVNQDHKITGPDQEQNLENHEHTASKPGTIEVIKGSGTKHDDWVISIRDKLDQADRHNDITSLGKLCIYKVPHYLHQDDKKSYSPQAVALGPYHHGEEQTQSMECHKWRAVNKVLKRTKQGIEVFIDAMIELEEKARACYEGTISLNSYKFTEMLVLDGCFVLEVLRGAASAEGFSKLGYDRNDPIFAIRGSIRSIQRDMIMLENQLPLFVLNRLLEIQLGTRNQSGLVAQLAVQFFDPLMPTGEAVIDNPLTSIGTDPSAELHCLDVFRRSLLLPKLEPMLSGKSWHWHSCAADRSLQQMIPSATDLRDAGFPFRIRKADRFWDIKFKNGYLELPTLVIHDGTKSLFLNLIAFEQCNIDSSNNITSYILFMNNLIKSTKDVTYFDECGIIQHSLGSHSEVVDMFNQLCQEVIVNTDDIYLSQLLLEVYHCYHKNYIMKWNAWKMSVKRKYLTTLKEKYFDNPWAYLPFFAAVILLVLTLSQTYFAAYAYFKPA</sequence>
<proteinExistence type="predicted"/>
<dbReference type="Pfam" id="PF03140">
    <property type="entry name" value="DUF247"/>
    <property type="match status" value="1"/>
</dbReference>
<dbReference type="SUPFAM" id="SSF101447">
    <property type="entry name" value="Formin homology 2 domain (FH2 domain)"/>
    <property type="match status" value="1"/>
</dbReference>
<dbReference type="PANTHER" id="PTHR31170">
    <property type="entry name" value="BNAC04G53230D PROTEIN"/>
    <property type="match status" value="1"/>
</dbReference>
<accession>A0AAU9SJB8</accession>
<feature type="transmembrane region" description="Helical" evidence="2">
    <location>
        <begin position="544"/>
        <end position="571"/>
    </location>
</feature>
<evidence type="ECO:0000256" key="2">
    <source>
        <dbReference type="SAM" id="Phobius"/>
    </source>
</evidence>
<evidence type="ECO:0000313" key="4">
    <source>
        <dbReference type="Proteomes" id="UP000836841"/>
    </source>
</evidence>
<dbReference type="Proteomes" id="UP000836841">
    <property type="component" value="Chromosome 5"/>
</dbReference>
<evidence type="ECO:0000256" key="1">
    <source>
        <dbReference type="SAM" id="MobiDB-lite"/>
    </source>
</evidence>
<evidence type="ECO:0000313" key="3">
    <source>
        <dbReference type="EMBL" id="CAH2064515.1"/>
    </source>
</evidence>
<keyword evidence="2" id="KW-0472">Membrane</keyword>
<keyword evidence="2" id="KW-0812">Transmembrane</keyword>
<name>A0AAU9SJB8_THLAR</name>
<gene>
    <name evidence="3" type="ORF">TAV2_LOCUS16474</name>
</gene>
<dbReference type="PANTHER" id="PTHR31170:SF25">
    <property type="entry name" value="BNAA09G04570D PROTEIN"/>
    <property type="match status" value="1"/>
</dbReference>
<reference evidence="3 4" key="1">
    <citation type="submission" date="2022-03" db="EMBL/GenBank/DDBJ databases">
        <authorList>
            <person name="Nunn A."/>
            <person name="Chopra R."/>
            <person name="Nunn A."/>
            <person name="Contreras Garrido A."/>
        </authorList>
    </citation>
    <scope>NUCLEOTIDE SEQUENCE [LARGE SCALE GENOMIC DNA]</scope>
</reference>
<dbReference type="AlphaFoldDB" id="A0AAU9SJB8"/>
<feature type="region of interest" description="Disordered" evidence="1">
    <location>
        <begin position="74"/>
        <end position="105"/>
    </location>
</feature>